<dbReference type="Proteomes" id="UP001519332">
    <property type="component" value="Unassembled WGS sequence"/>
</dbReference>
<keyword evidence="2" id="KW-0479">Metal-binding</keyword>
<dbReference type="PANTHER" id="PTHR13794:SF58">
    <property type="entry name" value="MITOCHONDRIAL ENOLASE SUPERFAMILY MEMBER 1"/>
    <property type="match status" value="1"/>
</dbReference>
<name>A0ABS4TVN4_9PSEU</name>
<dbReference type="PANTHER" id="PTHR13794">
    <property type="entry name" value="ENOLASE SUPERFAMILY, MANDELATE RACEMASE"/>
    <property type="match status" value="1"/>
</dbReference>
<dbReference type="Pfam" id="PF13378">
    <property type="entry name" value="MR_MLE_C"/>
    <property type="match status" value="1"/>
</dbReference>
<organism evidence="6 7">
    <name type="scientific">Kibdelosporangium banguiense</name>
    <dbReference type="NCBI Taxonomy" id="1365924"/>
    <lineage>
        <taxon>Bacteria</taxon>
        <taxon>Bacillati</taxon>
        <taxon>Actinomycetota</taxon>
        <taxon>Actinomycetes</taxon>
        <taxon>Pseudonocardiales</taxon>
        <taxon>Pseudonocardiaceae</taxon>
        <taxon>Kibdelosporangium</taxon>
    </lineage>
</organism>
<dbReference type="InterPro" id="IPR046945">
    <property type="entry name" value="RHMD-like"/>
</dbReference>
<gene>
    <name evidence="6" type="ORF">JOF56_008808</name>
</gene>
<evidence type="ECO:0000256" key="1">
    <source>
        <dbReference type="ARBA" id="ARBA00001946"/>
    </source>
</evidence>
<feature type="region of interest" description="Disordered" evidence="4">
    <location>
        <begin position="1"/>
        <end position="27"/>
    </location>
</feature>
<dbReference type="EMBL" id="JAGINW010000001">
    <property type="protein sequence ID" value="MBP2328423.1"/>
    <property type="molecule type" value="Genomic_DNA"/>
</dbReference>
<accession>A0ABS4TVN4</accession>
<comment type="cofactor">
    <cofactor evidence="1">
        <name>Mg(2+)</name>
        <dbReference type="ChEBI" id="CHEBI:18420"/>
    </cofactor>
</comment>
<keyword evidence="7" id="KW-1185">Reference proteome</keyword>
<comment type="caution">
    <text evidence="6">The sequence shown here is derived from an EMBL/GenBank/DDBJ whole genome shotgun (WGS) entry which is preliminary data.</text>
</comment>
<evidence type="ECO:0000256" key="4">
    <source>
        <dbReference type="SAM" id="MobiDB-lite"/>
    </source>
</evidence>
<dbReference type="RefSeq" id="WP_307855518.1">
    <property type="nucleotide sequence ID" value="NZ_JAGINW010000001.1"/>
</dbReference>
<dbReference type="SUPFAM" id="SSF51604">
    <property type="entry name" value="Enolase C-terminal domain-like"/>
    <property type="match status" value="1"/>
</dbReference>
<reference evidence="6 7" key="1">
    <citation type="submission" date="2021-03" db="EMBL/GenBank/DDBJ databases">
        <title>Sequencing the genomes of 1000 actinobacteria strains.</title>
        <authorList>
            <person name="Klenk H.-P."/>
        </authorList>
    </citation>
    <scope>NUCLEOTIDE SEQUENCE [LARGE SCALE GENOMIC DNA]</scope>
    <source>
        <strain evidence="6 7">DSM 46670</strain>
    </source>
</reference>
<dbReference type="InterPro" id="IPR036849">
    <property type="entry name" value="Enolase-like_C_sf"/>
</dbReference>
<dbReference type="Gene3D" id="3.20.20.120">
    <property type="entry name" value="Enolase-like C-terminal domain"/>
    <property type="match status" value="1"/>
</dbReference>
<proteinExistence type="predicted"/>
<sequence>MVEGTRVEHREFDAVEPGLPDDPGQCGPDLRPAEQVRVEFDPAGATEVAYSQVPARCAVTREPGSDGDLSAFNPGLSGLEQHRPLIAAGAVDIVQTAGGWGITHFLRVAAFALAHDLPVSPIGTSPIGLLHAATSVPNHLVSELQDLVPPLGVCVDHHVEDSAYVLGDRPGLGISLDEETIAAAGHRLPDPRSGGSHIRPDHAGRRLVPNR</sequence>
<evidence type="ECO:0000313" key="6">
    <source>
        <dbReference type="EMBL" id="MBP2328423.1"/>
    </source>
</evidence>
<keyword evidence="3" id="KW-0460">Magnesium</keyword>
<feature type="compositionally biased region" description="Basic and acidic residues" evidence="4">
    <location>
        <begin position="1"/>
        <end position="13"/>
    </location>
</feature>
<evidence type="ECO:0000313" key="7">
    <source>
        <dbReference type="Proteomes" id="UP001519332"/>
    </source>
</evidence>
<dbReference type="InterPro" id="IPR029065">
    <property type="entry name" value="Enolase_C-like"/>
</dbReference>
<evidence type="ECO:0000259" key="5">
    <source>
        <dbReference type="Pfam" id="PF13378"/>
    </source>
</evidence>
<evidence type="ECO:0000256" key="3">
    <source>
        <dbReference type="ARBA" id="ARBA00022842"/>
    </source>
</evidence>
<evidence type="ECO:0000256" key="2">
    <source>
        <dbReference type="ARBA" id="ARBA00022723"/>
    </source>
</evidence>
<feature type="region of interest" description="Disordered" evidence="4">
    <location>
        <begin position="186"/>
        <end position="211"/>
    </location>
</feature>
<feature type="domain" description="Enolase C-terminal" evidence="5">
    <location>
        <begin position="76"/>
        <end position="179"/>
    </location>
</feature>
<protein>
    <recommendedName>
        <fullName evidence="5">Enolase C-terminal domain-containing protein</fullName>
    </recommendedName>
</protein>